<name>A0ABV0ZCB3_9TELE</name>
<comment type="caution">
    <text evidence="1">The sequence shown here is derived from an EMBL/GenBank/DDBJ whole genome shotgun (WGS) entry which is preliminary data.</text>
</comment>
<gene>
    <name evidence="1" type="ORF">AMECASPLE_014221</name>
</gene>
<dbReference type="EMBL" id="JAHRIP010057385">
    <property type="protein sequence ID" value="MEQ2303196.1"/>
    <property type="molecule type" value="Genomic_DNA"/>
</dbReference>
<evidence type="ECO:0000313" key="1">
    <source>
        <dbReference type="EMBL" id="MEQ2303196.1"/>
    </source>
</evidence>
<keyword evidence="2" id="KW-1185">Reference proteome</keyword>
<organism evidence="1 2">
    <name type="scientific">Ameca splendens</name>
    <dbReference type="NCBI Taxonomy" id="208324"/>
    <lineage>
        <taxon>Eukaryota</taxon>
        <taxon>Metazoa</taxon>
        <taxon>Chordata</taxon>
        <taxon>Craniata</taxon>
        <taxon>Vertebrata</taxon>
        <taxon>Euteleostomi</taxon>
        <taxon>Actinopterygii</taxon>
        <taxon>Neopterygii</taxon>
        <taxon>Teleostei</taxon>
        <taxon>Neoteleostei</taxon>
        <taxon>Acanthomorphata</taxon>
        <taxon>Ovalentaria</taxon>
        <taxon>Atherinomorphae</taxon>
        <taxon>Cyprinodontiformes</taxon>
        <taxon>Goodeidae</taxon>
        <taxon>Ameca</taxon>
    </lineage>
</organism>
<evidence type="ECO:0000313" key="2">
    <source>
        <dbReference type="Proteomes" id="UP001469553"/>
    </source>
</evidence>
<sequence>MISVRHLSWWMMQQNYHLKKQTPSMSRDFPRVASENRRWLFDKLLFHTDLAFAERQNRHSSSSTSKNI</sequence>
<protein>
    <submittedName>
        <fullName evidence="1">Uncharacterized protein</fullName>
    </submittedName>
</protein>
<reference evidence="1 2" key="1">
    <citation type="submission" date="2021-06" db="EMBL/GenBank/DDBJ databases">
        <authorList>
            <person name="Palmer J.M."/>
        </authorList>
    </citation>
    <scope>NUCLEOTIDE SEQUENCE [LARGE SCALE GENOMIC DNA]</scope>
    <source>
        <strain evidence="1 2">AS_MEX2019</strain>
        <tissue evidence="1">Muscle</tissue>
    </source>
</reference>
<accession>A0ABV0ZCB3</accession>
<proteinExistence type="predicted"/>
<dbReference type="Proteomes" id="UP001469553">
    <property type="component" value="Unassembled WGS sequence"/>
</dbReference>